<keyword evidence="3 9" id="KW-0812">Transmembrane</keyword>
<keyword evidence="8" id="KW-0325">Glycoprotein</keyword>
<dbReference type="InterPro" id="IPR032675">
    <property type="entry name" value="LRR_dom_sf"/>
</dbReference>
<dbReference type="PROSITE" id="PS51450">
    <property type="entry name" value="LRR"/>
    <property type="match status" value="2"/>
</dbReference>
<dbReference type="FunFam" id="3.80.10.10:FF:000095">
    <property type="entry name" value="LRR receptor-like serine/threonine-protein kinase GSO1"/>
    <property type="match status" value="1"/>
</dbReference>
<evidence type="ECO:0000256" key="1">
    <source>
        <dbReference type="ARBA" id="ARBA00004167"/>
    </source>
</evidence>
<dbReference type="PANTHER" id="PTHR27008">
    <property type="entry name" value="OS04G0122200 PROTEIN"/>
    <property type="match status" value="1"/>
</dbReference>
<keyword evidence="4" id="KW-0732">Signal</keyword>
<reference evidence="10 11" key="1">
    <citation type="submission" date="2023-10" db="EMBL/GenBank/DDBJ databases">
        <title>Genome-Wide Identification Analysis in wild type Solanum Pinnatisectum Reveals Some Genes Defensing Phytophthora Infestans.</title>
        <authorList>
            <person name="Sun C."/>
        </authorList>
    </citation>
    <scope>NUCLEOTIDE SEQUENCE [LARGE SCALE GENOMIC DNA]</scope>
    <source>
        <strain evidence="10">LQN</strain>
        <tissue evidence="10">Leaf</tissue>
    </source>
</reference>
<dbReference type="FunFam" id="3.80.10.10:FF:000041">
    <property type="entry name" value="LRR receptor-like serine/threonine-protein kinase ERECTA"/>
    <property type="match status" value="1"/>
</dbReference>
<accession>A0AAV9K2L6</accession>
<dbReference type="SUPFAM" id="SSF52047">
    <property type="entry name" value="RNI-like"/>
    <property type="match status" value="1"/>
</dbReference>
<dbReference type="SMART" id="SM00365">
    <property type="entry name" value="LRR_SD22"/>
    <property type="match status" value="4"/>
</dbReference>
<dbReference type="SMART" id="SM00369">
    <property type="entry name" value="LRR_TYP"/>
    <property type="match status" value="5"/>
</dbReference>
<proteinExistence type="predicted"/>
<dbReference type="Pfam" id="PF13516">
    <property type="entry name" value="LRR_6"/>
    <property type="match status" value="1"/>
</dbReference>
<evidence type="ECO:0000313" key="10">
    <source>
        <dbReference type="EMBL" id="KAK4706835.1"/>
    </source>
</evidence>
<dbReference type="Pfam" id="PF13855">
    <property type="entry name" value="LRR_8"/>
    <property type="match status" value="2"/>
</dbReference>
<evidence type="ECO:0000256" key="4">
    <source>
        <dbReference type="ARBA" id="ARBA00022729"/>
    </source>
</evidence>
<keyword evidence="2" id="KW-0433">Leucine-rich repeat</keyword>
<dbReference type="GO" id="GO:0006952">
    <property type="term" value="P:defense response"/>
    <property type="evidence" value="ECO:0007669"/>
    <property type="project" value="UniProtKB-ARBA"/>
</dbReference>
<protein>
    <submittedName>
        <fullName evidence="10">Uncharacterized protein</fullName>
    </submittedName>
</protein>
<dbReference type="Gene3D" id="3.80.10.10">
    <property type="entry name" value="Ribonuclease Inhibitor"/>
    <property type="match status" value="3"/>
</dbReference>
<name>A0AAV9K2L6_9SOLN</name>
<keyword evidence="7 9" id="KW-0472">Membrane</keyword>
<dbReference type="GO" id="GO:0016020">
    <property type="term" value="C:membrane"/>
    <property type="evidence" value="ECO:0007669"/>
    <property type="project" value="UniProtKB-SubCell"/>
</dbReference>
<dbReference type="InterPro" id="IPR051809">
    <property type="entry name" value="Plant_receptor-like_S/T_kinase"/>
</dbReference>
<evidence type="ECO:0000256" key="7">
    <source>
        <dbReference type="ARBA" id="ARBA00023136"/>
    </source>
</evidence>
<dbReference type="InterPro" id="IPR001611">
    <property type="entry name" value="Leu-rich_rpt"/>
</dbReference>
<dbReference type="AlphaFoldDB" id="A0AAV9K2L6"/>
<dbReference type="GO" id="GO:0051707">
    <property type="term" value="P:response to other organism"/>
    <property type="evidence" value="ECO:0007669"/>
    <property type="project" value="UniProtKB-ARBA"/>
</dbReference>
<feature type="transmembrane region" description="Helical" evidence="9">
    <location>
        <begin position="436"/>
        <end position="458"/>
    </location>
</feature>
<dbReference type="InterPro" id="IPR011009">
    <property type="entry name" value="Kinase-like_dom_sf"/>
</dbReference>
<dbReference type="PANTHER" id="PTHR27008:SF569">
    <property type="entry name" value="PROTEIN KINASE DOMAIN-CONTAINING PROTEIN"/>
    <property type="match status" value="1"/>
</dbReference>
<evidence type="ECO:0000256" key="8">
    <source>
        <dbReference type="ARBA" id="ARBA00023180"/>
    </source>
</evidence>
<evidence type="ECO:0000313" key="11">
    <source>
        <dbReference type="Proteomes" id="UP001311915"/>
    </source>
</evidence>
<comment type="caution">
    <text evidence="10">The sequence shown here is derived from an EMBL/GenBank/DDBJ whole genome shotgun (WGS) entry which is preliminary data.</text>
</comment>
<dbReference type="Gene3D" id="3.30.200.20">
    <property type="entry name" value="Phosphorylase Kinase, domain 1"/>
    <property type="match status" value="1"/>
</dbReference>
<evidence type="ECO:0000256" key="2">
    <source>
        <dbReference type="ARBA" id="ARBA00022614"/>
    </source>
</evidence>
<dbReference type="EMBL" id="JAWPEI010000043">
    <property type="protein sequence ID" value="KAK4706835.1"/>
    <property type="molecule type" value="Genomic_DNA"/>
</dbReference>
<dbReference type="Proteomes" id="UP001311915">
    <property type="component" value="Unassembled WGS sequence"/>
</dbReference>
<keyword evidence="6 9" id="KW-1133">Transmembrane helix</keyword>
<keyword evidence="5" id="KW-0677">Repeat</keyword>
<evidence type="ECO:0000256" key="6">
    <source>
        <dbReference type="ARBA" id="ARBA00022989"/>
    </source>
</evidence>
<evidence type="ECO:0000256" key="9">
    <source>
        <dbReference type="SAM" id="Phobius"/>
    </source>
</evidence>
<sequence>MELGDLKKLQRLVLSQNEITGSIPDSIYNMSALQTIDFGLNKLSGTLPSDLGRGIPNIELFLCGGNNLSGFISASISNSSRLAMFDLSDNSFTGLIPKSLGNLEYLEHLNLELNNFISDPSLSFLTSLTNCRKLRVLALGYSPLDGVLPASVGNFSKSLQTFEAPACKLKGVIPKEFSNLTGLIHMSLQYNELTGHIPNTVQGMLNLQQLYLFDNKIEGSIPDIICNLQNLGALDLSENHFSGSVPPCLGNMTCLRELYLANNKLDSRLPSSLGSLQDLIEFDVSFNLLRGEIPLESGNLKAATLIDLSNNYFSGKIPTTLGSLDKLINLSLAHNRLEGPIPESFGKMLSLEYLDLSYNNLSGQIPESLEALVYLKHMNFSSNKLSGEIPTGGPFENVTSQSFLSNDALCGDSRFNVKACLTKSTKKSRRKQVLTGLYILLGIGSLFMLAVGFVVLRLRNTKKSASQKDVSLVKGHERISYYELEQATEGFSEANLLGNGSFCRVYKGILKDGMIFAAKVFNVQL</sequence>
<keyword evidence="11" id="KW-1185">Reference proteome</keyword>
<comment type="subcellular location">
    <subcellularLocation>
        <location evidence="1">Membrane</location>
        <topology evidence="1">Single-pass membrane protein</topology>
    </subcellularLocation>
</comment>
<dbReference type="Pfam" id="PF00560">
    <property type="entry name" value="LRR_1"/>
    <property type="match status" value="5"/>
</dbReference>
<dbReference type="InterPro" id="IPR003591">
    <property type="entry name" value="Leu-rich_rpt_typical-subtyp"/>
</dbReference>
<gene>
    <name evidence="10" type="ORF">R3W88_033552</name>
</gene>
<evidence type="ECO:0000256" key="3">
    <source>
        <dbReference type="ARBA" id="ARBA00022692"/>
    </source>
</evidence>
<evidence type="ECO:0000256" key="5">
    <source>
        <dbReference type="ARBA" id="ARBA00022737"/>
    </source>
</evidence>
<dbReference type="SUPFAM" id="SSF56112">
    <property type="entry name" value="Protein kinase-like (PK-like)"/>
    <property type="match status" value="1"/>
</dbReference>
<organism evidence="10 11">
    <name type="scientific">Solanum pinnatisectum</name>
    <name type="common">tansyleaf nightshade</name>
    <dbReference type="NCBI Taxonomy" id="50273"/>
    <lineage>
        <taxon>Eukaryota</taxon>
        <taxon>Viridiplantae</taxon>
        <taxon>Streptophyta</taxon>
        <taxon>Embryophyta</taxon>
        <taxon>Tracheophyta</taxon>
        <taxon>Spermatophyta</taxon>
        <taxon>Magnoliopsida</taxon>
        <taxon>eudicotyledons</taxon>
        <taxon>Gunneridae</taxon>
        <taxon>Pentapetalae</taxon>
        <taxon>asterids</taxon>
        <taxon>lamiids</taxon>
        <taxon>Solanales</taxon>
        <taxon>Solanaceae</taxon>
        <taxon>Solanoideae</taxon>
        <taxon>Solaneae</taxon>
        <taxon>Solanum</taxon>
    </lineage>
</organism>